<evidence type="ECO:0000256" key="3">
    <source>
        <dbReference type="ARBA" id="ARBA00022630"/>
    </source>
</evidence>
<comment type="similarity">
    <text evidence="2">Belongs to the class-III pyridine nucleotide-disulfide oxidoreductase family.</text>
</comment>
<dbReference type="Gene3D" id="3.30.390.30">
    <property type="match status" value="1"/>
</dbReference>
<dbReference type="PRINTS" id="PR00368">
    <property type="entry name" value="FADPNR"/>
</dbReference>
<evidence type="ECO:0000256" key="4">
    <source>
        <dbReference type="ARBA" id="ARBA00022827"/>
    </source>
</evidence>
<dbReference type="Gene3D" id="3.50.50.60">
    <property type="entry name" value="FAD/NAD(P)-binding domain"/>
    <property type="match status" value="2"/>
</dbReference>
<organism evidence="10 11">
    <name type="scientific">Fundicoccus culcitae</name>
    <dbReference type="NCBI Taxonomy" id="2969821"/>
    <lineage>
        <taxon>Bacteria</taxon>
        <taxon>Bacillati</taxon>
        <taxon>Bacillota</taxon>
        <taxon>Bacilli</taxon>
        <taxon>Lactobacillales</taxon>
        <taxon>Aerococcaceae</taxon>
        <taxon>Fundicoccus</taxon>
    </lineage>
</organism>
<dbReference type="InterPro" id="IPR016156">
    <property type="entry name" value="FAD/NAD-linked_Rdtase_dimer_sf"/>
</dbReference>
<evidence type="ECO:0000313" key="11">
    <source>
        <dbReference type="Proteomes" id="UP001315967"/>
    </source>
</evidence>
<keyword evidence="4" id="KW-0274">FAD</keyword>
<name>A0ABY5P5A6_9LACT</name>
<evidence type="ECO:0000313" key="10">
    <source>
        <dbReference type="EMBL" id="UUX33891.1"/>
    </source>
</evidence>
<dbReference type="SUPFAM" id="SSF51905">
    <property type="entry name" value="FAD/NAD(P)-binding domain"/>
    <property type="match status" value="1"/>
</dbReference>
<evidence type="ECO:0000256" key="1">
    <source>
        <dbReference type="ARBA" id="ARBA00001974"/>
    </source>
</evidence>
<feature type="domain" description="FAD/NAD(P)-binding" evidence="9">
    <location>
        <begin position="1"/>
        <end position="300"/>
    </location>
</feature>
<keyword evidence="3" id="KW-0285">Flavoprotein</keyword>
<dbReference type="RefSeq" id="WP_313793394.1">
    <property type="nucleotide sequence ID" value="NZ_CP102453.1"/>
</dbReference>
<dbReference type="Proteomes" id="UP001315967">
    <property type="component" value="Chromosome"/>
</dbReference>
<dbReference type="PANTHER" id="PTHR43429:SF1">
    <property type="entry name" value="NAD(P)H SULFUR OXIDOREDUCTASE (COA-DEPENDENT)"/>
    <property type="match status" value="1"/>
</dbReference>
<dbReference type="InterPro" id="IPR004099">
    <property type="entry name" value="Pyr_nucl-diS_OxRdtase_dimer"/>
</dbReference>
<keyword evidence="7" id="KW-0676">Redox-active center</keyword>
<keyword evidence="6" id="KW-0558">Oxidation</keyword>
<dbReference type="PANTHER" id="PTHR43429">
    <property type="entry name" value="PYRIDINE NUCLEOTIDE-DISULFIDE OXIDOREDUCTASE DOMAIN-CONTAINING"/>
    <property type="match status" value="1"/>
</dbReference>
<dbReference type="InterPro" id="IPR036188">
    <property type="entry name" value="FAD/NAD-bd_sf"/>
</dbReference>
<evidence type="ECO:0000256" key="2">
    <source>
        <dbReference type="ARBA" id="ARBA00009130"/>
    </source>
</evidence>
<dbReference type="EMBL" id="CP102453">
    <property type="protein sequence ID" value="UUX33891.1"/>
    <property type="molecule type" value="Genomic_DNA"/>
</dbReference>
<proteinExistence type="inferred from homology"/>
<protein>
    <submittedName>
        <fullName evidence="10">FAD-dependent oxidoreductase</fullName>
    </submittedName>
</protein>
<sequence>MKIVIIGASFAGVSAAIESRKLYPDAEIILIEAQDKIGYIPSGLNMLLNGDLPSLDESFFVKEDYLYEQNIQLQLGTRVISLFANEKKLITAHMRYQRSVSYDVLILAMGSRQADNLSKSLNSTQIITTKDYVSSAHARRVVESAQNLAIIGGGQIAIETTDALVSVNKQVTIIEMRDQLLHNYFDANFVKDIQSIIEFTATEVYLNEKVTSIEVNPLKITTDKQELYPDAILLATSLIPNSELVKDIVELNDNGTIKVDEYLETSVQDIFAVGDLIQTPFGQGQHQEFVALINNAVRSGQIAALNLKEKRVKQSHSVRVMGTKVFNHYISSVGYTYQQAQKLYDPLEITVQVPYTLDDDTPVVLKLVVEKESGLILGAQFRSRADILSYTNFMALAIQDGLSDVDLAFRDRLYYPREISLNTVIYDAALACYRKRAFPHLFPETVDSQEEIIEETIKTAFNAKNHMDKSPVPMTSTVSEFKLPKKFD</sequence>
<gene>
    <name evidence="10" type="ORF">NRE15_13560</name>
</gene>
<reference evidence="10 11" key="1">
    <citation type="submission" date="2022-08" db="EMBL/GenBank/DDBJ databases">
        <title>Aerococcaceae sp. nov isolated from spoiled eye mask.</title>
        <authorList>
            <person name="Zhou G."/>
            <person name="Xie X.-B."/>
            <person name="Shi Q.-S."/>
            <person name="Wang Y.-S."/>
            <person name="Wen X."/>
            <person name="Peng H."/>
            <person name="Yang X.-J."/>
            <person name="Tao H.-B."/>
            <person name="Huang X.-M."/>
        </authorList>
    </citation>
    <scope>NUCLEOTIDE SEQUENCE [LARGE SCALE GENOMIC DNA]</scope>
    <source>
        <strain evidence="11">DM20194951</strain>
    </source>
</reference>
<dbReference type="InterPro" id="IPR050260">
    <property type="entry name" value="FAD-bd_OxRdtase"/>
</dbReference>
<accession>A0ABY5P5A6</accession>
<evidence type="ECO:0000259" key="9">
    <source>
        <dbReference type="Pfam" id="PF07992"/>
    </source>
</evidence>
<keyword evidence="5" id="KW-0560">Oxidoreductase</keyword>
<dbReference type="Pfam" id="PF07992">
    <property type="entry name" value="Pyr_redox_2"/>
    <property type="match status" value="1"/>
</dbReference>
<dbReference type="InterPro" id="IPR023753">
    <property type="entry name" value="FAD/NAD-binding_dom"/>
</dbReference>
<dbReference type="Pfam" id="PF02852">
    <property type="entry name" value="Pyr_redox_dim"/>
    <property type="match status" value="1"/>
</dbReference>
<dbReference type="SUPFAM" id="SSF55424">
    <property type="entry name" value="FAD/NAD-linked reductases, dimerisation (C-terminal) domain"/>
    <property type="match status" value="1"/>
</dbReference>
<evidence type="ECO:0000259" key="8">
    <source>
        <dbReference type="Pfam" id="PF02852"/>
    </source>
</evidence>
<evidence type="ECO:0000256" key="5">
    <source>
        <dbReference type="ARBA" id="ARBA00023002"/>
    </source>
</evidence>
<keyword evidence="11" id="KW-1185">Reference proteome</keyword>
<evidence type="ECO:0000256" key="6">
    <source>
        <dbReference type="ARBA" id="ARBA00023097"/>
    </source>
</evidence>
<evidence type="ECO:0000256" key="7">
    <source>
        <dbReference type="ARBA" id="ARBA00023284"/>
    </source>
</evidence>
<feature type="domain" description="Pyridine nucleotide-disulphide oxidoreductase dimerisation" evidence="8">
    <location>
        <begin position="323"/>
        <end position="414"/>
    </location>
</feature>
<dbReference type="PRINTS" id="PR00469">
    <property type="entry name" value="PNDRDTASEII"/>
</dbReference>
<comment type="cofactor">
    <cofactor evidence="1">
        <name>FAD</name>
        <dbReference type="ChEBI" id="CHEBI:57692"/>
    </cofactor>
</comment>